<gene>
    <name evidence="1" type="ORF">HPBE_LOCUS24493</name>
</gene>
<dbReference type="OrthoDB" id="5897891at2759"/>
<organism evidence="2 3">
    <name type="scientific">Heligmosomoides polygyrus</name>
    <name type="common">Parasitic roundworm</name>
    <dbReference type="NCBI Taxonomy" id="6339"/>
    <lineage>
        <taxon>Eukaryota</taxon>
        <taxon>Metazoa</taxon>
        <taxon>Ecdysozoa</taxon>
        <taxon>Nematoda</taxon>
        <taxon>Chromadorea</taxon>
        <taxon>Rhabditida</taxon>
        <taxon>Rhabditina</taxon>
        <taxon>Rhabditomorpha</taxon>
        <taxon>Strongyloidea</taxon>
        <taxon>Heligmosomidae</taxon>
        <taxon>Heligmosomoides</taxon>
    </lineage>
</organism>
<protein>
    <submittedName>
        <fullName evidence="1 3">Uncharacterized protein</fullName>
    </submittedName>
</protein>
<reference evidence="3" key="2">
    <citation type="submission" date="2019-09" db="UniProtKB">
        <authorList>
            <consortium name="WormBaseParasite"/>
        </authorList>
    </citation>
    <scope>IDENTIFICATION</scope>
</reference>
<dbReference type="Proteomes" id="UP000050761">
    <property type="component" value="Unassembled WGS sequence"/>
</dbReference>
<evidence type="ECO:0000313" key="1">
    <source>
        <dbReference type="EMBL" id="VDP45405.1"/>
    </source>
</evidence>
<accession>A0A183GP74</accession>
<accession>A0A3P8ENC7</accession>
<reference evidence="1 2" key="1">
    <citation type="submission" date="2018-11" db="EMBL/GenBank/DDBJ databases">
        <authorList>
            <consortium name="Pathogen Informatics"/>
        </authorList>
    </citation>
    <scope>NUCLEOTIDE SEQUENCE [LARGE SCALE GENOMIC DNA]</scope>
</reference>
<sequence length="67" mass="7737">MAKIQVYKTKMMNACGLNKKSEPEVNRLDQAFAFPEERKECEVYIRGKTAQLNHLMRTVMSNKQSTA</sequence>
<proteinExistence type="predicted"/>
<name>A0A183GP74_HELPZ</name>
<evidence type="ECO:0000313" key="2">
    <source>
        <dbReference type="Proteomes" id="UP000050761"/>
    </source>
</evidence>
<dbReference type="EMBL" id="UZAH01036429">
    <property type="protein sequence ID" value="VDP45405.1"/>
    <property type="molecule type" value="Genomic_DNA"/>
</dbReference>
<keyword evidence="2" id="KW-1185">Reference proteome</keyword>
<dbReference type="AlphaFoldDB" id="A0A183GP74"/>
<evidence type="ECO:0000313" key="3">
    <source>
        <dbReference type="WBParaSite" id="HPBE_0002449401-mRNA-1"/>
    </source>
</evidence>
<dbReference type="WBParaSite" id="HPBE_0002449401-mRNA-1">
    <property type="protein sequence ID" value="HPBE_0002449401-mRNA-1"/>
    <property type="gene ID" value="HPBE_0002449401"/>
</dbReference>